<proteinExistence type="predicted"/>
<dbReference type="EMBL" id="CP011412">
    <property type="protein sequence ID" value="AKH21735.1"/>
    <property type="molecule type" value="Genomic_DNA"/>
</dbReference>
<evidence type="ECO:0008006" key="3">
    <source>
        <dbReference type="Google" id="ProtNLM"/>
    </source>
</evidence>
<keyword evidence="2" id="KW-1185">Reference proteome</keyword>
<evidence type="ECO:0000313" key="2">
    <source>
        <dbReference type="Proteomes" id="UP000034410"/>
    </source>
</evidence>
<dbReference type="Proteomes" id="UP000034410">
    <property type="component" value="Chromosome"/>
</dbReference>
<accession>A0A0F7K3D3</accession>
<sequence>MPGMAEAVMTLDLYSGAMDWERVYRTFHDPARVAVEIDRALCGGNGPVIFAGFQETASHLADAYPVTFIDYSPAITAHARQQYPDLEAVLTGDVTRLVGTLAHPHVVIACRLSAYWDSQTDLERLADSLRTAPRDTVLIDFFDLDQIEPGQRFLFDAADGRGEWEVLELAPPAGKEPDFNRVKMRVSYRFDDHSFSYVGARSFFRQQAIWRWSESNFPDYTLALGPPLLDRDPGFSLRLTRK</sequence>
<dbReference type="OrthoDB" id="7060193at2"/>
<name>A0A0F7K3D3_9GAMM</name>
<evidence type="ECO:0000313" key="1">
    <source>
        <dbReference type="EMBL" id="AKH21735.1"/>
    </source>
</evidence>
<gene>
    <name evidence="1" type="ORF">AAY24_16860</name>
</gene>
<dbReference type="KEGG" id="seds:AAY24_16860"/>
<dbReference type="AlphaFoldDB" id="A0A0F7K3D3"/>
<reference evidence="1 2" key="1">
    <citation type="journal article" date="2015" name="Genome Announc.">
        <title>Complete Genome Sequence of Sedimenticola thiotaurini Strain SIP-G1, a Polyphosphate- and Polyhydroxyalkanoate-Accumulating Sulfur-Oxidizing Gammaproteobacterium Isolated from Salt Marsh Sediments.</title>
        <authorList>
            <person name="Flood B.E."/>
            <person name="Jones D.S."/>
            <person name="Bailey J.V."/>
        </authorList>
    </citation>
    <scope>NUCLEOTIDE SEQUENCE [LARGE SCALE GENOMIC DNA]</scope>
    <source>
        <strain evidence="1 2">SIP-G1</strain>
    </source>
</reference>
<protein>
    <recommendedName>
        <fullName evidence="3">Class I SAM-dependent methyltransferase</fullName>
    </recommendedName>
</protein>
<organism evidence="1 2">
    <name type="scientific">Sedimenticola thiotaurini</name>
    <dbReference type="NCBI Taxonomy" id="1543721"/>
    <lineage>
        <taxon>Bacteria</taxon>
        <taxon>Pseudomonadati</taxon>
        <taxon>Pseudomonadota</taxon>
        <taxon>Gammaproteobacteria</taxon>
        <taxon>Chromatiales</taxon>
        <taxon>Sedimenticolaceae</taxon>
        <taxon>Sedimenticola</taxon>
    </lineage>
</organism>